<name>A0A1C5JNN6_9ACTN</name>
<evidence type="ECO:0000259" key="4">
    <source>
        <dbReference type="Pfam" id="PF13439"/>
    </source>
</evidence>
<feature type="domain" description="Glycosyltransferase subfamily 4-like N-terminal" evidence="4">
    <location>
        <begin position="14"/>
        <end position="184"/>
    </location>
</feature>
<evidence type="ECO:0000313" key="6">
    <source>
        <dbReference type="Proteomes" id="UP000198217"/>
    </source>
</evidence>
<dbReference type="Pfam" id="PF13439">
    <property type="entry name" value="Glyco_transf_4"/>
    <property type="match status" value="1"/>
</dbReference>
<dbReference type="AlphaFoldDB" id="A0A1C5JNN6"/>
<dbReference type="CDD" id="cd03801">
    <property type="entry name" value="GT4_PimA-like"/>
    <property type="match status" value="1"/>
</dbReference>
<dbReference type="EMBL" id="LT607750">
    <property type="protein sequence ID" value="SCG72118.1"/>
    <property type="molecule type" value="Genomic_DNA"/>
</dbReference>
<protein>
    <submittedName>
        <fullName evidence="5">Glycosyltransferase involved in cell wall bisynthesis</fullName>
    </submittedName>
</protein>
<gene>
    <name evidence="5" type="ORF">GA0070609_4664</name>
</gene>
<accession>A0A1C5JNN6</accession>
<dbReference type="GO" id="GO:0016757">
    <property type="term" value="F:glycosyltransferase activity"/>
    <property type="evidence" value="ECO:0007669"/>
    <property type="project" value="UniProtKB-KW"/>
</dbReference>
<evidence type="ECO:0000256" key="2">
    <source>
        <dbReference type="ARBA" id="ARBA00022679"/>
    </source>
</evidence>
<dbReference type="InterPro" id="IPR028098">
    <property type="entry name" value="Glyco_trans_4-like_N"/>
</dbReference>
<dbReference type="Proteomes" id="UP000198217">
    <property type="component" value="Chromosome I"/>
</dbReference>
<feature type="domain" description="Glycosyl transferase family 1" evidence="3">
    <location>
        <begin position="199"/>
        <end position="337"/>
    </location>
</feature>
<dbReference type="Pfam" id="PF00534">
    <property type="entry name" value="Glycos_transf_1"/>
    <property type="match status" value="1"/>
</dbReference>
<dbReference type="InterPro" id="IPR050194">
    <property type="entry name" value="Glycosyltransferase_grp1"/>
</dbReference>
<reference evidence="5 6" key="1">
    <citation type="submission" date="2016-06" db="EMBL/GenBank/DDBJ databases">
        <authorList>
            <person name="Kjaerup R.B."/>
            <person name="Dalgaard T.S."/>
            <person name="Juul-Madsen H.R."/>
        </authorList>
    </citation>
    <scope>NUCLEOTIDE SEQUENCE [LARGE SCALE GENOMIC DNA]</scope>
    <source>
        <strain evidence="5 6">DSM 43904</strain>
    </source>
</reference>
<organism evidence="5 6">
    <name type="scientific">Micromonospora echinaurantiaca</name>
    <dbReference type="NCBI Taxonomy" id="47857"/>
    <lineage>
        <taxon>Bacteria</taxon>
        <taxon>Bacillati</taxon>
        <taxon>Actinomycetota</taxon>
        <taxon>Actinomycetes</taxon>
        <taxon>Micromonosporales</taxon>
        <taxon>Micromonosporaceae</taxon>
        <taxon>Micromonospora</taxon>
    </lineage>
</organism>
<dbReference type="SUPFAM" id="SSF53756">
    <property type="entry name" value="UDP-Glycosyltransferase/glycogen phosphorylase"/>
    <property type="match status" value="1"/>
</dbReference>
<dbReference type="PANTHER" id="PTHR45947:SF13">
    <property type="entry name" value="TRANSFERASE"/>
    <property type="match status" value="1"/>
</dbReference>
<dbReference type="RefSeq" id="WP_088995691.1">
    <property type="nucleotide sequence ID" value="NZ_LT607750.1"/>
</dbReference>
<evidence type="ECO:0000259" key="3">
    <source>
        <dbReference type="Pfam" id="PF00534"/>
    </source>
</evidence>
<keyword evidence="6" id="KW-1185">Reference proteome</keyword>
<proteinExistence type="predicted"/>
<evidence type="ECO:0000256" key="1">
    <source>
        <dbReference type="ARBA" id="ARBA00022676"/>
    </source>
</evidence>
<evidence type="ECO:0000313" key="5">
    <source>
        <dbReference type="EMBL" id="SCG72118.1"/>
    </source>
</evidence>
<sequence length="380" mass="40088">MHILFVSHSAELMGAERSLVALVREAVEVRGHRVTVSLPDDGPLRAELARVGADVVVLPTRLWMGKRHTPVVGLVRSAQAAVSVPRYWRHLRRARPDLVVTNSAVVPAGAIAARMAGVRQVWTIRESLLSNPNLRSALPRRTIARIIASLPDGVVVISKYVAGQLLSAAPAAGPKLRVVPPSVAPQAAPVAARRPGPGKLERLVLLGRYTPEKGQADAIEALGRCLRAGRPLHLKLAGVGDGAARRAVQALAEEHGVGHLVEASEWTDDPHALYSWADATLMLSRNEAYGRVTVESLMSGTPVIGYRAGATTEILDGGGGVLVAPDAEALARTLLALAAGDGAFDRLANDALLRANELNNAPSSAGAFVSYLEEVRAGRA</sequence>
<dbReference type="PANTHER" id="PTHR45947">
    <property type="entry name" value="SULFOQUINOVOSYL TRANSFERASE SQD2"/>
    <property type="match status" value="1"/>
</dbReference>
<keyword evidence="1" id="KW-0328">Glycosyltransferase</keyword>
<keyword evidence="2 5" id="KW-0808">Transferase</keyword>
<dbReference type="GO" id="GO:1901137">
    <property type="term" value="P:carbohydrate derivative biosynthetic process"/>
    <property type="evidence" value="ECO:0007669"/>
    <property type="project" value="UniProtKB-ARBA"/>
</dbReference>
<dbReference type="InterPro" id="IPR001296">
    <property type="entry name" value="Glyco_trans_1"/>
</dbReference>
<dbReference type="Gene3D" id="3.40.50.2000">
    <property type="entry name" value="Glycogen Phosphorylase B"/>
    <property type="match status" value="2"/>
</dbReference>